<feature type="domain" description="RmlD-like substrate binding" evidence="7">
    <location>
        <begin position="1"/>
        <end position="283"/>
    </location>
</feature>
<proteinExistence type="inferred from homology"/>
<accession>A0A517PWF3</accession>
<dbReference type="EC" id="1.1.1.133" evidence="3 6"/>
<evidence type="ECO:0000256" key="6">
    <source>
        <dbReference type="RuleBase" id="RU364082"/>
    </source>
</evidence>
<reference evidence="8 9" key="1">
    <citation type="submission" date="2019-02" db="EMBL/GenBank/DDBJ databases">
        <title>Deep-cultivation of Planctomycetes and their phenomic and genomic characterization uncovers novel biology.</title>
        <authorList>
            <person name="Wiegand S."/>
            <person name="Jogler M."/>
            <person name="Boedeker C."/>
            <person name="Pinto D."/>
            <person name="Vollmers J."/>
            <person name="Rivas-Marin E."/>
            <person name="Kohn T."/>
            <person name="Peeters S.H."/>
            <person name="Heuer A."/>
            <person name="Rast P."/>
            <person name="Oberbeckmann S."/>
            <person name="Bunk B."/>
            <person name="Jeske O."/>
            <person name="Meyerdierks A."/>
            <person name="Storesund J.E."/>
            <person name="Kallscheuer N."/>
            <person name="Luecker S."/>
            <person name="Lage O.M."/>
            <person name="Pohl T."/>
            <person name="Merkel B.J."/>
            <person name="Hornburger P."/>
            <person name="Mueller R.-W."/>
            <person name="Bruemmer F."/>
            <person name="Labrenz M."/>
            <person name="Spormann A.M."/>
            <person name="Op den Camp H."/>
            <person name="Overmann J."/>
            <person name="Amann R."/>
            <person name="Jetten M.S.M."/>
            <person name="Mascher T."/>
            <person name="Medema M.H."/>
            <person name="Devos D.P."/>
            <person name="Kaster A.-K."/>
            <person name="Ovreas L."/>
            <person name="Rohde M."/>
            <person name="Galperin M.Y."/>
            <person name="Jogler C."/>
        </authorList>
    </citation>
    <scope>NUCLEOTIDE SEQUENCE [LARGE SCALE GENOMIC DNA]</scope>
    <source>
        <strain evidence="8 9">HG66A1</strain>
    </source>
</reference>
<comment type="pathway">
    <text evidence="1 6">Carbohydrate biosynthesis; dTDP-L-rhamnose biosynthesis.</text>
</comment>
<evidence type="ECO:0000313" key="9">
    <source>
        <dbReference type="Proteomes" id="UP000320421"/>
    </source>
</evidence>
<organism evidence="8 9">
    <name type="scientific">Gimesia chilikensis</name>
    <dbReference type="NCBI Taxonomy" id="2605989"/>
    <lineage>
        <taxon>Bacteria</taxon>
        <taxon>Pseudomonadati</taxon>
        <taxon>Planctomycetota</taxon>
        <taxon>Planctomycetia</taxon>
        <taxon>Planctomycetales</taxon>
        <taxon>Planctomycetaceae</taxon>
        <taxon>Gimesia</taxon>
    </lineage>
</organism>
<evidence type="ECO:0000256" key="5">
    <source>
        <dbReference type="ARBA" id="ARBA00048200"/>
    </source>
</evidence>
<dbReference type="InterPro" id="IPR029903">
    <property type="entry name" value="RmlD-like-bd"/>
</dbReference>
<dbReference type="InterPro" id="IPR036291">
    <property type="entry name" value="NAD(P)-bd_dom_sf"/>
</dbReference>
<dbReference type="PANTHER" id="PTHR10491">
    <property type="entry name" value="DTDP-4-DEHYDRORHAMNOSE REDUCTASE"/>
    <property type="match status" value="1"/>
</dbReference>
<dbReference type="AlphaFoldDB" id="A0A517PWF3"/>
<dbReference type="Gene3D" id="3.90.25.10">
    <property type="entry name" value="UDP-galactose 4-epimerase, domain 1"/>
    <property type="match status" value="1"/>
</dbReference>
<evidence type="ECO:0000256" key="1">
    <source>
        <dbReference type="ARBA" id="ARBA00004781"/>
    </source>
</evidence>
<dbReference type="InterPro" id="IPR005913">
    <property type="entry name" value="dTDP_dehydrorham_reduct"/>
</dbReference>
<dbReference type="PANTHER" id="PTHR10491:SF4">
    <property type="entry name" value="METHIONINE ADENOSYLTRANSFERASE 2 SUBUNIT BETA"/>
    <property type="match status" value="1"/>
</dbReference>
<evidence type="ECO:0000313" key="8">
    <source>
        <dbReference type="EMBL" id="QDT23703.1"/>
    </source>
</evidence>
<name>A0A517PWF3_9PLAN</name>
<dbReference type="RefSeq" id="WP_145191506.1">
    <property type="nucleotide sequence ID" value="NZ_CP036266.1"/>
</dbReference>
<gene>
    <name evidence="8" type="primary">rmlD</name>
    <name evidence="8" type="ORF">HG66A1_55270</name>
</gene>
<dbReference type="GO" id="GO:0008831">
    <property type="term" value="F:dTDP-4-dehydrorhamnose reductase activity"/>
    <property type="evidence" value="ECO:0007669"/>
    <property type="project" value="UniProtKB-EC"/>
</dbReference>
<keyword evidence="6" id="KW-0521">NADP</keyword>
<dbReference type="Pfam" id="PF04321">
    <property type="entry name" value="RmlD_sub_bind"/>
    <property type="match status" value="1"/>
</dbReference>
<dbReference type="CDD" id="cd05254">
    <property type="entry name" value="dTDP_HR_like_SDR_e"/>
    <property type="match status" value="1"/>
</dbReference>
<dbReference type="UniPathway" id="UPA00124"/>
<comment type="catalytic activity">
    <reaction evidence="5">
        <text>dTDP-beta-L-rhamnose + NADP(+) = dTDP-4-dehydro-beta-L-rhamnose + NADPH + H(+)</text>
        <dbReference type="Rhea" id="RHEA:21796"/>
        <dbReference type="ChEBI" id="CHEBI:15378"/>
        <dbReference type="ChEBI" id="CHEBI:57510"/>
        <dbReference type="ChEBI" id="CHEBI:57783"/>
        <dbReference type="ChEBI" id="CHEBI:58349"/>
        <dbReference type="ChEBI" id="CHEBI:62830"/>
        <dbReference type="EC" id="1.1.1.133"/>
    </reaction>
</comment>
<comment type="function">
    <text evidence="6">Catalyzes the reduction of dTDP-6-deoxy-L-lyxo-4-hexulose to yield dTDP-L-rhamnose.</text>
</comment>
<dbReference type="GO" id="GO:0019305">
    <property type="term" value="P:dTDP-rhamnose biosynthetic process"/>
    <property type="evidence" value="ECO:0007669"/>
    <property type="project" value="UniProtKB-UniPathway"/>
</dbReference>
<evidence type="ECO:0000256" key="3">
    <source>
        <dbReference type="ARBA" id="ARBA00012929"/>
    </source>
</evidence>
<dbReference type="OrthoDB" id="9803892at2"/>
<keyword evidence="9" id="KW-1185">Reference proteome</keyword>
<dbReference type="SUPFAM" id="SSF51735">
    <property type="entry name" value="NAD(P)-binding Rossmann-fold domains"/>
    <property type="match status" value="1"/>
</dbReference>
<sequence length="284" mass="31359">MKITVIGSRGQLGQDLTARLAGEGHQVSGLTHQQISIENASSIADALAQTAPELVINTAAYNKVDLAESEPEVAYAVNALGPRNLALYCQQHQIALMQISSDYVFGLDLSREQGYREQDAPGPVSAYGLSKLAGEYFVRALCPQHYVIRTCGLYGKAGKTGNGNFVETMLRLGQERDSLSIINDQHCTPTSTRDLSEALARLIATEQYGLYHVTNRGQTTWYELARTLFEIAGIEVETQPITTEQYNAAADRPRFSVLDSSHLEQVTRFEIPDWQTALENYIRS</sequence>
<dbReference type="GO" id="GO:0005829">
    <property type="term" value="C:cytosol"/>
    <property type="evidence" value="ECO:0007669"/>
    <property type="project" value="TreeGrafter"/>
</dbReference>
<dbReference type="Proteomes" id="UP000320421">
    <property type="component" value="Chromosome"/>
</dbReference>
<protein>
    <recommendedName>
        <fullName evidence="4 6">dTDP-4-dehydrorhamnose reductase</fullName>
        <ecNumber evidence="3 6">1.1.1.133</ecNumber>
    </recommendedName>
</protein>
<keyword evidence="6 8" id="KW-0560">Oxidoreductase</keyword>
<evidence type="ECO:0000256" key="4">
    <source>
        <dbReference type="ARBA" id="ARBA00017099"/>
    </source>
</evidence>
<evidence type="ECO:0000259" key="7">
    <source>
        <dbReference type="Pfam" id="PF04321"/>
    </source>
</evidence>
<comment type="similarity">
    <text evidence="2 6">Belongs to the dTDP-4-dehydrorhamnose reductase family.</text>
</comment>
<dbReference type="NCBIfam" id="TIGR01214">
    <property type="entry name" value="rmlD"/>
    <property type="match status" value="1"/>
</dbReference>
<evidence type="ECO:0000256" key="2">
    <source>
        <dbReference type="ARBA" id="ARBA00010944"/>
    </source>
</evidence>
<dbReference type="Gene3D" id="3.40.50.720">
    <property type="entry name" value="NAD(P)-binding Rossmann-like Domain"/>
    <property type="match status" value="1"/>
</dbReference>
<dbReference type="EMBL" id="CP036266">
    <property type="protein sequence ID" value="QDT23703.1"/>
    <property type="molecule type" value="Genomic_DNA"/>
</dbReference>